<keyword evidence="2" id="KW-1185">Reference proteome</keyword>
<organism evidence="1 2">
    <name type="scientific">Mycolicibacterium hodleri</name>
    <dbReference type="NCBI Taxonomy" id="49897"/>
    <lineage>
        <taxon>Bacteria</taxon>
        <taxon>Bacillati</taxon>
        <taxon>Actinomycetota</taxon>
        <taxon>Actinomycetes</taxon>
        <taxon>Mycobacteriales</taxon>
        <taxon>Mycobacteriaceae</taxon>
        <taxon>Mycolicibacterium</taxon>
    </lineage>
</organism>
<dbReference type="InterPro" id="IPR014752">
    <property type="entry name" value="Arrestin-like_C"/>
</dbReference>
<evidence type="ECO:0000313" key="2">
    <source>
        <dbReference type="Proteomes" id="UP000315759"/>
    </source>
</evidence>
<dbReference type="Proteomes" id="UP000315759">
    <property type="component" value="Unassembled WGS sequence"/>
</dbReference>
<proteinExistence type="predicted"/>
<dbReference type="AlphaFoldDB" id="A0A544VVV1"/>
<protein>
    <recommendedName>
        <fullName evidence="3">Arrestin-like N-terminal domain-containing protein</fullName>
    </recommendedName>
</protein>
<reference evidence="1 2" key="1">
    <citation type="submission" date="2018-10" db="EMBL/GenBank/DDBJ databases">
        <title>Draft genome of Mycobacterium hodleri strain B.</title>
        <authorList>
            <person name="Amande T.J."/>
            <person name="Mcgenity T.J."/>
        </authorList>
    </citation>
    <scope>NUCLEOTIDE SEQUENCE [LARGE SCALE GENOMIC DNA]</scope>
    <source>
        <strain evidence="1 2">B</strain>
    </source>
</reference>
<dbReference type="Gene3D" id="2.60.40.640">
    <property type="match status" value="1"/>
</dbReference>
<comment type="caution">
    <text evidence="1">The sequence shown here is derived from an EMBL/GenBank/DDBJ whole genome shotgun (WGS) entry which is preliminary data.</text>
</comment>
<evidence type="ECO:0000313" key="1">
    <source>
        <dbReference type="EMBL" id="TQR84125.1"/>
    </source>
</evidence>
<gene>
    <name evidence="1" type="ORF">D8S82_23280</name>
</gene>
<evidence type="ECO:0008006" key="3">
    <source>
        <dbReference type="Google" id="ProtNLM"/>
    </source>
</evidence>
<sequence>MGLFDRSGDASVVVTPTVVTPRQTVEVAITTDKPIRKVRSARLDWGYANFYQYHWAGRVDSAAAAGNDTIWTADQVGTNYGGDRDTDDWVSVIVEELPVAASEFTGASSSFRIPSWAPASSPAIARWECRLTVDREGLDVETRGEFTVRIGTADVESYLEPLEHVSGAAETVVDVSLSKPVWRAGETVTGHVTLTPTVDLPDGDLAVSWQRERESHPLTRTPGPGGQLDGRIVQLDKRIQLRAGTPVEFAFEVELPDDAPPTAAAVHSSINWFVQARLMYKGFNGHVMERVRRPITVVNAP</sequence>
<dbReference type="EMBL" id="VIFX01000034">
    <property type="protein sequence ID" value="TQR84125.1"/>
    <property type="molecule type" value="Genomic_DNA"/>
</dbReference>
<accession>A0A544VVV1</accession>
<name>A0A544VVV1_9MYCO</name>
<dbReference type="RefSeq" id="WP_142554370.1">
    <property type="nucleotide sequence ID" value="NZ_VIFX01000034.1"/>
</dbReference>